<evidence type="ECO:0000313" key="3">
    <source>
        <dbReference type="Proteomes" id="UP000627166"/>
    </source>
</evidence>
<keyword evidence="3" id="KW-1185">Reference proteome</keyword>
<keyword evidence="1" id="KW-1133">Transmembrane helix</keyword>
<feature type="transmembrane region" description="Helical" evidence="1">
    <location>
        <begin position="60"/>
        <end position="80"/>
    </location>
</feature>
<name>A0ABR8YSU4_9CLOT</name>
<keyword evidence="1" id="KW-0812">Transmembrane</keyword>
<reference evidence="2 3" key="1">
    <citation type="submission" date="2020-08" db="EMBL/GenBank/DDBJ databases">
        <title>A Genomic Blueprint of the Chicken Gut Microbiome.</title>
        <authorList>
            <person name="Gilroy R."/>
            <person name="Ravi A."/>
            <person name="Getino M."/>
            <person name="Pursley I."/>
            <person name="Horton D.L."/>
            <person name="Alikhan N.-F."/>
            <person name="Baker D."/>
            <person name="Gharbi K."/>
            <person name="Hall N."/>
            <person name="Watson M."/>
            <person name="Adriaenssens E.M."/>
            <person name="Foster-Nyarko E."/>
            <person name="Jarju S."/>
            <person name="Secka A."/>
            <person name="Antonio M."/>
            <person name="Oren A."/>
            <person name="Chaudhuri R."/>
            <person name="La Ragione R.M."/>
            <person name="Hildebrand F."/>
            <person name="Pallen M.J."/>
        </authorList>
    </citation>
    <scope>NUCLEOTIDE SEQUENCE [LARGE SCALE GENOMIC DNA]</scope>
    <source>
        <strain evidence="2 3">N37</strain>
    </source>
</reference>
<comment type="caution">
    <text evidence="2">The sequence shown here is derived from an EMBL/GenBank/DDBJ whole genome shotgun (WGS) entry which is preliminary data.</text>
</comment>
<protein>
    <submittedName>
        <fullName evidence="2">Uncharacterized protein</fullName>
    </submittedName>
</protein>
<proteinExistence type="predicted"/>
<dbReference type="EMBL" id="JACSQB010000074">
    <property type="protein sequence ID" value="MBD8047313.1"/>
    <property type="molecule type" value="Genomic_DNA"/>
</dbReference>
<dbReference type="RefSeq" id="WP_191740284.1">
    <property type="nucleotide sequence ID" value="NZ_JACSQB010000074.1"/>
</dbReference>
<accession>A0ABR8YSU4</accession>
<organism evidence="2 3">
    <name type="scientific">Clostridium faecium</name>
    <dbReference type="NCBI Taxonomy" id="2762223"/>
    <lineage>
        <taxon>Bacteria</taxon>
        <taxon>Bacillati</taxon>
        <taxon>Bacillota</taxon>
        <taxon>Clostridia</taxon>
        <taxon>Eubacteriales</taxon>
        <taxon>Clostridiaceae</taxon>
        <taxon>Clostridium</taxon>
    </lineage>
</organism>
<evidence type="ECO:0000256" key="1">
    <source>
        <dbReference type="SAM" id="Phobius"/>
    </source>
</evidence>
<gene>
    <name evidence="2" type="ORF">H9637_09740</name>
</gene>
<keyword evidence="1" id="KW-0472">Membrane</keyword>
<evidence type="ECO:0000313" key="2">
    <source>
        <dbReference type="EMBL" id="MBD8047313.1"/>
    </source>
</evidence>
<sequence length="143" mass="16952">MNLKEIIDNCNYDELDNIFDISIEEISSLCNESSFYKNNIFYILQHKFFQFEKINKKKELAYVSHLISFYLLIILNPILAEELAFFYGKKSLELDSENVNYKEWILFFSDKLDENLLYKYAEDVLKVNKDSMLAKSILGVTIE</sequence>
<dbReference type="Proteomes" id="UP000627166">
    <property type="component" value="Unassembled WGS sequence"/>
</dbReference>